<name>A0A2P9ASG8_9HYPH</name>
<evidence type="ECO:0000256" key="1">
    <source>
        <dbReference type="SAM" id="MobiDB-lite"/>
    </source>
</evidence>
<protein>
    <recommendedName>
        <fullName evidence="4">DUF3606 domain-containing protein</fullName>
    </recommendedName>
</protein>
<keyword evidence="3" id="KW-1185">Reference proteome</keyword>
<accession>A0A2P9ASG8</accession>
<evidence type="ECO:0008006" key="4">
    <source>
        <dbReference type="Google" id="ProtNLM"/>
    </source>
</evidence>
<sequence length="86" mass="10051">MREPEPHFSVLVHPMMQEKDTEMATKEKKEKKEKKEASRVVQGQELEVEHLTEITDVSPKQARALLRKHGADWTKLKDEAEDLKED</sequence>
<dbReference type="RefSeq" id="WP_244603017.1">
    <property type="nucleotide sequence ID" value="NZ_FUIG01000046.1"/>
</dbReference>
<evidence type="ECO:0000313" key="2">
    <source>
        <dbReference type="EMBL" id="SJM34118.1"/>
    </source>
</evidence>
<gene>
    <name evidence="2" type="ORF">BQ8482_380301</name>
</gene>
<dbReference type="EMBL" id="FUIG01000046">
    <property type="protein sequence ID" value="SJM34118.1"/>
    <property type="molecule type" value="Genomic_DNA"/>
</dbReference>
<evidence type="ECO:0000313" key="3">
    <source>
        <dbReference type="Proteomes" id="UP000245698"/>
    </source>
</evidence>
<feature type="region of interest" description="Disordered" evidence="1">
    <location>
        <begin position="21"/>
        <end position="41"/>
    </location>
</feature>
<dbReference type="AlphaFoldDB" id="A0A2P9ASG8"/>
<reference evidence="3" key="1">
    <citation type="submission" date="2016-12" db="EMBL/GenBank/DDBJ databases">
        <authorList>
            <person name="Brunel B."/>
        </authorList>
    </citation>
    <scope>NUCLEOTIDE SEQUENCE [LARGE SCALE GENOMIC DNA]</scope>
</reference>
<proteinExistence type="predicted"/>
<feature type="compositionally biased region" description="Basic and acidic residues" evidence="1">
    <location>
        <begin position="21"/>
        <end position="38"/>
    </location>
</feature>
<dbReference type="Proteomes" id="UP000245698">
    <property type="component" value="Unassembled WGS sequence"/>
</dbReference>
<organism evidence="2 3">
    <name type="scientific">Mesorhizobium delmotii</name>
    <dbReference type="NCBI Taxonomy" id="1631247"/>
    <lineage>
        <taxon>Bacteria</taxon>
        <taxon>Pseudomonadati</taxon>
        <taxon>Pseudomonadota</taxon>
        <taxon>Alphaproteobacteria</taxon>
        <taxon>Hyphomicrobiales</taxon>
        <taxon>Phyllobacteriaceae</taxon>
        <taxon>Mesorhizobium</taxon>
    </lineage>
</organism>